<proteinExistence type="predicted"/>
<protein>
    <submittedName>
        <fullName evidence="1">Uncharacterized protein</fullName>
    </submittedName>
</protein>
<evidence type="ECO:0000313" key="2">
    <source>
        <dbReference type="Proteomes" id="UP000799770"/>
    </source>
</evidence>
<keyword evidence="2" id="KW-1185">Reference proteome</keyword>
<sequence>MRTLSSRIIFLPVNSSGSGSVLVESTQFTRALECRSSIRPDERDMQRPAPVPFPLLGGTPISRTPCSSSSQGSVQLLYSLSFFPSNLSQLYGTRAERRFALGRSPKRGVVRFQGLVCKLAPAASRSFKAESKGSSRSGTSGPWLKPARTGIHVLWACMYVKAASTRHASTQAWLDDLRLSSALPRRDTLLPVMV</sequence>
<dbReference type="AlphaFoldDB" id="A0A6A5ZBS0"/>
<organism evidence="1 2">
    <name type="scientific">Lophiotrema nucula</name>
    <dbReference type="NCBI Taxonomy" id="690887"/>
    <lineage>
        <taxon>Eukaryota</taxon>
        <taxon>Fungi</taxon>
        <taxon>Dikarya</taxon>
        <taxon>Ascomycota</taxon>
        <taxon>Pezizomycotina</taxon>
        <taxon>Dothideomycetes</taxon>
        <taxon>Pleosporomycetidae</taxon>
        <taxon>Pleosporales</taxon>
        <taxon>Lophiotremataceae</taxon>
        <taxon>Lophiotrema</taxon>
    </lineage>
</organism>
<reference evidence="1" key="1">
    <citation type="journal article" date="2020" name="Stud. Mycol.">
        <title>101 Dothideomycetes genomes: a test case for predicting lifestyles and emergence of pathogens.</title>
        <authorList>
            <person name="Haridas S."/>
            <person name="Albert R."/>
            <person name="Binder M."/>
            <person name="Bloem J."/>
            <person name="Labutti K."/>
            <person name="Salamov A."/>
            <person name="Andreopoulos B."/>
            <person name="Baker S."/>
            <person name="Barry K."/>
            <person name="Bills G."/>
            <person name="Bluhm B."/>
            <person name="Cannon C."/>
            <person name="Castanera R."/>
            <person name="Culley D."/>
            <person name="Daum C."/>
            <person name="Ezra D."/>
            <person name="Gonzalez J."/>
            <person name="Henrissat B."/>
            <person name="Kuo A."/>
            <person name="Liang C."/>
            <person name="Lipzen A."/>
            <person name="Lutzoni F."/>
            <person name="Magnuson J."/>
            <person name="Mondo S."/>
            <person name="Nolan M."/>
            <person name="Ohm R."/>
            <person name="Pangilinan J."/>
            <person name="Park H.-J."/>
            <person name="Ramirez L."/>
            <person name="Alfaro M."/>
            <person name="Sun H."/>
            <person name="Tritt A."/>
            <person name="Yoshinaga Y."/>
            <person name="Zwiers L.-H."/>
            <person name="Turgeon B."/>
            <person name="Goodwin S."/>
            <person name="Spatafora J."/>
            <person name="Crous P."/>
            <person name="Grigoriev I."/>
        </authorList>
    </citation>
    <scope>NUCLEOTIDE SEQUENCE</scope>
    <source>
        <strain evidence="1">CBS 627.86</strain>
    </source>
</reference>
<accession>A0A6A5ZBS0</accession>
<dbReference type="Proteomes" id="UP000799770">
    <property type="component" value="Unassembled WGS sequence"/>
</dbReference>
<dbReference type="EMBL" id="ML977321">
    <property type="protein sequence ID" value="KAF2116177.1"/>
    <property type="molecule type" value="Genomic_DNA"/>
</dbReference>
<evidence type="ECO:0000313" key="1">
    <source>
        <dbReference type="EMBL" id="KAF2116177.1"/>
    </source>
</evidence>
<name>A0A6A5ZBS0_9PLEO</name>
<gene>
    <name evidence="1" type="ORF">BDV96DRAFT_44658</name>
</gene>